<feature type="transmembrane region" description="Helical" evidence="1">
    <location>
        <begin position="357"/>
        <end position="380"/>
    </location>
</feature>
<proteinExistence type="predicted"/>
<evidence type="ECO:0000259" key="2">
    <source>
        <dbReference type="Pfam" id="PF01970"/>
    </source>
</evidence>
<gene>
    <name evidence="3" type="ORF">C1H69_05375</name>
</gene>
<evidence type="ECO:0000313" key="4">
    <source>
        <dbReference type="Proteomes" id="UP000235803"/>
    </source>
</evidence>
<feature type="transmembrane region" description="Helical" evidence="1">
    <location>
        <begin position="392"/>
        <end position="410"/>
    </location>
</feature>
<protein>
    <recommendedName>
        <fullName evidence="2">DUF112 domain-containing protein</fullName>
    </recommendedName>
</protein>
<dbReference type="PANTHER" id="PTHR35342">
    <property type="entry name" value="TRICARBOXYLIC TRANSPORT PROTEIN"/>
    <property type="match status" value="1"/>
</dbReference>
<dbReference type="InterPro" id="IPR002823">
    <property type="entry name" value="DUF112_TM"/>
</dbReference>
<dbReference type="AlphaFoldDB" id="A0A2N7U7S1"/>
<evidence type="ECO:0000313" key="3">
    <source>
        <dbReference type="EMBL" id="PMR76475.1"/>
    </source>
</evidence>
<organism evidence="3 4">
    <name type="scientific">Billgrantia endophytica</name>
    <dbReference type="NCBI Taxonomy" id="2033802"/>
    <lineage>
        <taxon>Bacteria</taxon>
        <taxon>Pseudomonadati</taxon>
        <taxon>Pseudomonadota</taxon>
        <taxon>Gammaproteobacteria</taxon>
        <taxon>Oceanospirillales</taxon>
        <taxon>Halomonadaceae</taxon>
        <taxon>Billgrantia</taxon>
    </lineage>
</organism>
<reference evidence="3 4" key="1">
    <citation type="submission" date="2018-01" db="EMBL/GenBank/DDBJ databases">
        <title>Halomonas endophytica sp. nov., isolated from storage liquid in the stems of Populus euphratica.</title>
        <authorList>
            <person name="Chen C."/>
        </authorList>
    </citation>
    <scope>NUCLEOTIDE SEQUENCE [LARGE SCALE GENOMIC DNA]</scope>
    <source>
        <strain evidence="3 4">MC28</strain>
    </source>
</reference>
<feature type="transmembrane region" description="Helical" evidence="1">
    <location>
        <begin position="322"/>
        <end position="345"/>
    </location>
</feature>
<accession>A0A2N7U7S1</accession>
<feature type="transmembrane region" description="Helical" evidence="1">
    <location>
        <begin position="27"/>
        <end position="45"/>
    </location>
</feature>
<keyword evidence="4" id="KW-1185">Reference proteome</keyword>
<feature type="transmembrane region" description="Helical" evidence="1">
    <location>
        <begin position="467"/>
        <end position="488"/>
    </location>
</feature>
<keyword evidence="1" id="KW-1133">Transmembrane helix</keyword>
<feature type="transmembrane region" description="Helical" evidence="1">
    <location>
        <begin position="416"/>
        <end position="446"/>
    </location>
</feature>
<keyword evidence="1" id="KW-0472">Membrane</keyword>
<feature type="transmembrane region" description="Helical" evidence="1">
    <location>
        <begin position="152"/>
        <end position="180"/>
    </location>
</feature>
<comment type="caution">
    <text evidence="3">The sequence shown here is derived from an EMBL/GenBank/DDBJ whole genome shotgun (WGS) entry which is preliminary data.</text>
</comment>
<feature type="transmembrane region" description="Helical" evidence="1">
    <location>
        <begin position="111"/>
        <end position="132"/>
    </location>
</feature>
<sequence>MDNLLASLALGAGTALALSNVLYCFLGVMAGTFIGVLPGIGPLAAISMLLPITFYLEPAAAIIMLAGVYYGAEYGGSITSILLNLPGTTSSAVTCLDGYPLSQQGRASMALFMTAMASFLGSTVGILAMILFSPLLARFALDFGPWEYFSVMLLGLICAAVIASGSAIKGLMMVALGLLLGTVGTDVNSGTLRYTFGMYELFDGIDLIVLAMGLFGIAEVFFVLRHPADPKAGVARVSLREMLPHRSEMRRSPAPVLRGSILGSLVGALPGTGQTVAAYLSYALEKLVSRRPEKFGSGAIEGIMAPESANNAAAQTAFIPTLVLGIPGSATMALILGALMIHGISPGSALMNENSELFWGLIMSFWVGNVLLLVLNVPLIRIWVAMLGIRREILHVAIVCFICVGVYTVNHSPLDILFVLAFGIVGYAFKLAGFQPAPLLVGFILGPMMEEQLRRAMLLSGGDLGRFIERPISATVLAIALALTLLLMGRQLVALRSRKTNG</sequence>
<dbReference type="RefSeq" id="WP_102652379.1">
    <property type="nucleotide sequence ID" value="NZ_PNRF01000012.1"/>
</dbReference>
<dbReference type="Proteomes" id="UP000235803">
    <property type="component" value="Unassembled WGS sequence"/>
</dbReference>
<dbReference type="EMBL" id="PNRF01000012">
    <property type="protein sequence ID" value="PMR76475.1"/>
    <property type="molecule type" value="Genomic_DNA"/>
</dbReference>
<feature type="domain" description="DUF112" evidence="2">
    <location>
        <begin position="22"/>
        <end position="440"/>
    </location>
</feature>
<evidence type="ECO:0000256" key="1">
    <source>
        <dbReference type="SAM" id="Phobius"/>
    </source>
</evidence>
<feature type="transmembrane region" description="Helical" evidence="1">
    <location>
        <begin position="52"/>
        <end position="72"/>
    </location>
</feature>
<name>A0A2N7U7S1_9GAMM</name>
<dbReference type="OrthoDB" id="9781349at2"/>
<dbReference type="PANTHER" id="PTHR35342:SF5">
    <property type="entry name" value="TRICARBOXYLIC TRANSPORT PROTEIN"/>
    <property type="match status" value="1"/>
</dbReference>
<dbReference type="Pfam" id="PF01970">
    <property type="entry name" value="TctA"/>
    <property type="match status" value="1"/>
</dbReference>
<feature type="transmembrane region" description="Helical" evidence="1">
    <location>
        <begin position="201"/>
        <end position="224"/>
    </location>
</feature>
<keyword evidence="1" id="KW-0812">Transmembrane</keyword>